<keyword evidence="5 8" id="KW-0863">Zinc-finger</keyword>
<proteinExistence type="predicted"/>
<reference evidence="10" key="1">
    <citation type="journal article" date="2023" name="Nat. Commun.">
        <title>Diploid and tetraploid genomes of Acorus and the evolution of monocots.</title>
        <authorList>
            <person name="Ma L."/>
            <person name="Liu K.W."/>
            <person name="Li Z."/>
            <person name="Hsiao Y.Y."/>
            <person name="Qi Y."/>
            <person name="Fu T."/>
            <person name="Tang G.D."/>
            <person name="Zhang D."/>
            <person name="Sun W.H."/>
            <person name="Liu D.K."/>
            <person name="Li Y."/>
            <person name="Chen G.Z."/>
            <person name="Liu X.D."/>
            <person name="Liao X.Y."/>
            <person name="Jiang Y.T."/>
            <person name="Yu X."/>
            <person name="Hao Y."/>
            <person name="Huang J."/>
            <person name="Zhao X.W."/>
            <person name="Ke S."/>
            <person name="Chen Y.Y."/>
            <person name="Wu W.L."/>
            <person name="Hsu J.L."/>
            <person name="Lin Y.F."/>
            <person name="Huang M.D."/>
            <person name="Li C.Y."/>
            <person name="Huang L."/>
            <person name="Wang Z.W."/>
            <person name="Zhao X."/>
            <person name="Zhong W.Y."/>
            <person name="Peng D.H."/>
            <person name="Ahmad S."/>
            <person name="Lan S."/>
            <person name="Zhang J.S."/>
            <person name="Tsai W.C."/>
            <person name="Van de Peer Y."/>
            <person name="Liu Z.J."/>
        </authorList>
    </citation>
    <scope>NUCLEOTIDE SEQUENCE</scope>
    <source>
        <strain evidence="10">SCP</strain>
    </source>
</reference>
<evidence type="ECO:0000313" key="10">
    <source>
        <dbReference type="EMBL" id="KAK1262508.1"/>
    </source>
</evidence>
<evidence type="ECO:0000313" key="11">
    <source>
        <dbReference type="Proteomes" id="UP001179952"/>
    </source>
</evidence>
<dbReference type="GO" id="GO:0016567">
    <property type="term" value="P:protein ubiquitination"/>
    <property type="evidence" value="ECO:0007669"/>
    <property type="project" value="TreeGrafter"/>
</dbReference>
<dbReference type="AlphaFoldDB" id="A0AAV9AED8"/>
<evidence type="ECO:0000256" key="3">
    <source>
        <dbReference type="ARBA" id="ARBA00022679"/>
    </source>
</evidence>
<dbReference type="Pfam" id="PF13639">
    <property type="entry name" value="zf-RING_2"/>
    <property type="match status" value="1"/>
</dbReference>
<dbReference type="GO" id="GO:0008270">
    <property type="term" value="F:zinc ion binding"/>
    <property type="evidence" value="ECO:0007669"/>
    <property type="project" value="UniProtKB-KW"/>
</dbReference>
<keyword evidence="11" id="KW-1185">Reference proteome</keyword>
<reference evidence="10" key="2">
    <citation type="submission" date="2023-06" db="EMBL/GenBank/DDBJ databases">
        <authorList>
            <person name="Ma L."/>
            <person name="Liu K.-W."/>
            <person name="Li Z."/>
            <person name="Hsiao Y.-Y."/>
            <person name="Qi Y."/>
            <person name="Fu T."/>
            <person name="Tang G."/>
            <person name="Zhang D."/>
            <person name="Sun W.-H."/>
            <person name="Liu D.-K."/>
            <person name="Li Y."/>
            <person name="Chen G.-Z."/>
            <person name="Liu X.-D."/>
            <person name="Liao X.-Y."/>
            <person name="Jiang Y.-T."/>
            <person name="Yu X."/>
            <person name="Hao Y."/>
            <person name="Huang J."/>
            <person name="Zhao X.-W."/>
            <person name="Ke S."/>
            <person name="Chen Y.-Y."/>
            <person name="Wu W.-L."/>
            <person name="Hsu J.-L."/>
            <person name="Lin Y.-F."/>
            <person name="Huang M.-D."/>
            <person name="Li C.-Y."/>
            <person name="Huang L."/>
            <person name="Wang Z.-W."/>
            <person name="Zhao X."/>
            <person name="Zhong W.-Y."/>
            <person name="Peng D.-H."/>
            <person name="Ahmad S."/>
            <person name="Lan S."/>
            <person name="Zhang J.-S."/>
            <person name="Tsai W.-C."/>
            <person name="Van De Peer Y."/>
            <person name="Liu Z.-J."/>
        </authorList>
    </citation>
    <scope>NUCLEOTIDE SEQUENCE</scope>
    <source>
        <strain evidence="10">SCP</strain>
        <tissue evidence="10">Leaves</tissue>
    </source>
</reference>
<dbReference type="FunFam" id="3.30.40.10:FF:000127">
    <property type="entry name" value="E3 ubiquitin-protein ligase RNF181"/>
    <property type="match status" value="1"/>
</dbReference>
<feature type="domain" description="RING-type" evidence="9">
    <location>
        <begin position="106"/>
        <end position="147"/>
    </location>
</feature>
<comment type="caution">
    <text evidence="10">The sequence shown here is derived from an EMBL/GenBank/DDBJ whole genome shotgun (WGS) entry which is preliminary data.</text>
</comment>
<protein>
    <recommendedName>
        <fullName evidence="2">RING-type E3 ubiquitin transferase</fullName>
        <ecNumber evidence="2">2.3.2.27</ecNumber>
    </recommendedName>
</protein>
<evidence type="ECO:0000256" key="6">
    <source>
        <dbReference type="ARBA" id="ARBA00022786"/>
    </source>
</evidence>
<dbReference type="SMART" id="SM00184">
    <property type="entry name" value="RING"/>
    <property type="match status" value="1"/>
</dbReference>
<dbReference type="SUPFAM" id="SSF57850">
    <property type="entry name" value="RING/U-box"/>
    <property type="match status" value="1"/>
</dbReference>
<evidence type="ECO:0000256" key="5">
    <source>
        <dbReference type="ARBA" id="ARBA00022771"/>
    </source>
</evidence>
<dbReference type="Proteomes" id="UP001179952">
    <property type="component" value="Unassembled WGS sequence"/>
</dbReference>
<dbReference type="GO" id="GO:0005737">
    <property type="term" value="C:cytoplasm"/>
    <property type="evidence" value="ECO:0007669"/>
    <property type="project" value="TreeGrafter"/>
</dbReference>
<dbReference type="PANTHER" id="PTHR15710:SF184">
    <property type="entry name" value="RING_U-BOX SUPERFAMILY PROTEIN"/>
    <property type="match status" value="1"/>
</dbReference>
<dbReference type="GO" id="GO:0061630">
    <property type="term" value="F:ubiquitin protein ligase activity"/>
    <property type="evidence" value="ECO:0007669"/>
    <property type="project" value="UniProtKB-EC"/>
</dbReference>
<dbReference type="EC" id="2.3.2.27" evidence="2"/>
<dbReference type="Gene3D" id="3.30.40.10">
    <property type="entry name" value="Zinc/RING finger domain, C3HC4 (zinc finger)"/>
    <property type="match status" value="1"/>
</dbReference>
<keyword evidence="4" id="KW-0479">Metal-binding</keyword>
<dbReference type="InterPro" id="IPR001841">
    <property type="entry name" value="Znf_RING"/>
</dbReference>
<evidence type="ECO:0000256" key="1">
    <source>
        <dbReference type="ARBA" id="ARBA00000900"/>
    </source>
</evidence>
<comment type="catalytic activity">
    <reaction evidence="1">
        <text>S-ubiquitinyl-[E2 ubiquitin-conjugating enzyme]-L-cysteine + [acceptor protein]-L-lysine = [E2 ubiquitin-conjugating enzyme]-L-cysteine + N(6)-ubiquitinyl-[acceptor protein]-L-lysine.</text>
        <dbReference type="EC" id="2.3.2.27"/>
    </reaction>
</comment>
<keyword evidence="6" id="KW-0833">Ubl conjugation pathway</keyword>
<keyword evidence="7" id="KW-0862">Zinc</keyword>
<keyword evidence="3" id="KW-0808">Transferase</keyword>
<accession>A0AAV9AED8</accession>
<evidence type="ECO:0000256" key="4">
    <source>
        <dbReference type="ARBA" id="ARBA00022723"/>
    </source>
</evidence>
<name>A0AAV9AED8_ACOGR</name>
<sequence>MVRVRPPPWRSESSISRITQLPFFIASPMFSINGFEHLPGFIHPFPPRFHHTSMHVVAVIRRRASPSARRDHHHIAMVPKNGSPPASKAAVAALQEVMEAEETKECAICNDEMRAGTRATRMPCRHTYHGECIGRWLARRNSCPLCRFELPTDDAGYEARRRWRSS</sequence>
<evidence type="ECO:0000259" key="9">
    <source>
        <dbReference type="PROSITE" id="PS50089"/>
    </source>
</evidence>
<evidence type="ECO:0000256" key="2">
    <source>
        <dbReference type="ARBA" id="ARBA00012483"/>
    </source>
</evidence>
<dbReference type="EMBL" id="JAUJYN010000010">
    <property type="protein sequence ID" value="KAK1262508.1"/>
    <property type="molecule type" value="Genomic_DNA"/>
</dbReference>
<evidence type="ECO:0000256" key="8">
    <source>
        <dbReference type="PROSITE-ProRule" id="PRU00175"/>
    </source>
</evidence>
<evidence type="ECO:0000256" key="7">
    <source>
        <dbReference type="ARBA" id="ARBA00022833"/>
    </source>
</evidence>
<dbReference type="InterPro" id="IPR013083">
    <property type="entry name" value="Znf_RING/FYVE/PHD"/>
</dbReference>
<dbReference type="PANTHER" id="PTHR15710">
    <property type="entry name" value="E3 UBIQUITIN-PROTEIN LIGASE PRAJA"/>
    <property type="match status" value="1"/>
</dbReference>
<dbReference type="PROSITE" id="PS50089">
    <property type="entry name" value="ZF_RING_2"/>
    <property type="match status" value="1"/>
</dbReference>
<organism evidence="10 11">
    <name type="scientific">Acorus gramineus</name>
    <name type="common">Dwarf sweet flag</name>
    <dbReference type="NCBI Taxonomy" id="55184"/>
    <lineage>
        <taxon>Eukaryota</taxon>
        <taxon>Viridiplantae</taxon>
        <taxon>Streptophyta</taxon>
        <taxon>Embryophyta</taxon>
        <taxon>Tracheophyta</taxon>
        <taxon>Spermatophyta</taxon>
        <taxon>Magnoliopsida</taxon>
        <taxon>Liliopsida</taxon>
        <taxon>Acoraceae</taxon>
        <taxon>Acorus</taxon>
    </lineage>
</organism>
<gene>
    <name evidence="10" type="ORF">QJS04_geneDACA001183</name>
</gene>